<gene>
    <name evidence="3" type="ORF">OVA965_LOCUS9616</name>
    <name evidence="4" type="ORF">TMI583_LOCUS9612</name>
</gene>
<dbReference type="InterPro" id="IPR033134">
    <property type="entry name" value="Asp/Glu_racemase_AS_2"/>
</dbReference>
<dbReference type="InterPro" id="IPR015942">
    <property type="entry name" value="Asp/Glu/hydantoin_racemase"/>
</dbReference>
<evidence type="ECO:0000313" key="4">
    <source>
        <dbReference type="EMBL" id="CAF3681568.1"/>
    </source>
</evidence>
<evidence type="ECO:0000313" key="3">
    <source>
        <dbReference type="EMBL" id="CAF0900872.1"/>
    </source>
</evidence>
<organism evidence="3 5">
    <name type="scientific">Didymodactylos carnosus</name>
    <dbReference type="NCBI Taxonomy" id="1234261"/>
    <lineage>
        <taxon>Eukaryota</taxon>
        <taxon>Metazoa</taxon>
        <taxon>Spiralia</taxon>
        <taxon>Gnathifera</taxon>
        <taxon>Rotifera</taxon>
        <taxon>Eurotatoria</taxon>
        <taxon>Bdelloidea</taxon>
        <taxon>Philodinida</taxon>
        <taxon>Philodinidae</taxon>
        <taxon>Didymodactylos</taxon>
    </lineage>
</organism>
<reference evidence="3" key="1">
    <citation type="submission" date="2021-02" db="EMBL/GenBank/DDBJ databases">
        <authorList>
            <person name="Nowell W R."/>
        </authorList>
    </citation>
    <scope>NUCLEOTIDE SEQUENCE</scope>
</reference>
<dbReference type="EMBL" id="CAJNOK010003433">
    <property type="protein sequence ID" value="CAF0900872.1"/>
    <property type="molecule type" value="Genomic_DNA"/>
</dbReference>
<keyword evidence="2" id="KW-0413">Isomerase</keyword>
<dbReference type="InterPro" id="IPR004380">
    <property type="entry name" value="Asp_race"/>
</dbReference>
<dbReference type="Proteomes" id="UP000677228">
    <property type="component" value="Unassembled WGS sequence"/>
</dbReference>
<dbReference type="Pfam" id="PF01177">
    <property type="entry name" value="Asp_Glu_race"/>
    <property type="match status" value="1"/>
</dbReference>
<dbReference type="PROSITE" id="PS00924">
    <property type="entry name" value="ASP_GLU_RACEMASE_2"/>
    <property type="match status" value="1"/>
</dbReference>
<dbReference type="InterPro" id="IPR001920">
    <property type="entry name" value="Asp/Glu_race"/>
</dbReference>
<evidence type="ECO:0000313" key="5">
    <source>
        <dbReference type="Proteomes" id="UP000677228"/>
    </source>
</evidence>
<dbReference type="AlphaFoldDB" id="A0A8S2D7W2"/>
<name>A0A8S2D7W2_9BILA</name>
<proteinExistence type="inferred from homology"/>
<dbReference type="SUPFAM" id="SSF53681">
    <property type="entry name" value="Aspartate/glutamate racemase"/>
    <property type="match status" value="2"/>
</dbReference>
<evidence type="ECO:0000256" key="1">
    <source>
        <dbReference type="ARBA" id="ARBA00007847"/>
    </source>
</evidence>
<sequence>QMAVAKSHLVKGILNMKHIGIVDITTVGACLCANEIVAQAAEQDSSGKHPEFTMHAFSYDQYKNLMVRKDWDNLAKKICESIKLLQNAGADFIIIPSNSPHFSISQIIENSQLHVVNLIEVVVDECSRKGYSKVLVLGTKLTMQGGLYKQPLQSKNILSAIPNDEMCDKIEHLIRNEIIPSKINSSTVQNIQEYIQNYDCDAVILGCTELPVVYNKENLGKDVIDTTRLLAHYALRFSKGELVSNDLSNN</sequence>
<protein>
    <recommendedName>
        <fullName evidence="6">Aspartate racemase</fullName>
    </recommendedName>
</protein>
<evidence type="ECO:0000256" key="2">
    <source>
        <dbReference type="ARBA" id="ARBA00023235"/>
    </source>
</evidence>
<dbReference type="Gene3D" id="3.40.50.1860">
    <property type="match status" value="2"/>
</dbReference>
<dbReference type="NCBIfam" id="TIGR00035">
    <property type="entry name" value="asp_race"/>
    <property type="match status" value="1"/>
</dbReference>
<accession>A0A8S2D7W2</accession>
<comment type="caution">
    <text evidence="3">The sequence shown here is derived from an EMBL/GenBank/DDBJ whole genome shotgun (WGS) entry which is preliminary data.</text>
</comment>
<dbReference type="Proteomes" id="UP000682733">
    <property type="component" value="Unassembled WGS sequence"/>
</dbReference>
<evidence type="ECO:0008006" key="6">
    <source>
        <dbReference type="Google" id="ProtNLM"/>
    </source>
</evidence>
<dbReference type="PANTHER" id="PTHR21198">
    <property type="entry name" value="GLUTAMATE RACEMASE"/>
    <property type="match status" value="1"/>
</dbReference>
<feature type="non-terminal residue" evidence="3">
    <location>
        <position position="1"/>
    </location>
</feature>
<dbReference type="EMBL" id="CAJOBA010003434">
    <property type="protein sequence ID" value="CAF3681568.1"/>
    <property type="molecule type" value="Genomic_DNA"/>
</dbReference>
<comment type="similarity">
    <text evidence="1">Belongs to the aspartate/glutamate racemases family.</text>
</comment>
<dbReference type="GO" id="GO:0047661">
    <property type="term" value="F:amino-acid racemase activity"/>
    <property type="evidence" value="ECO:0007669"/>
    <property type="project" value="InterPro"/>
</dbReference>
<dbReference type="PANTHER" id="PTHR21198:SF7">
    <property type="entry name" value="ASPARTATE-GLUTAMATE RACEMASE FAMILY"/>
    <property type="match status" value="1"/>
</dbReference>